<keyword evidence="2" id="KW-1185">Reference proteome</keyword>
<organism evidence="1 2">
    <name type="scientific">Lentinula raphanica</name>
    <dbReference type="NCBI Taxonomy" id="153919"/>
    <lineage>
        <taxon>Eukaryota</taxon>
        <taxon>Fungi</taxon>
        <taxon>Dikarya</taxon>
        <taxon>Basidiomycota</taxon>
        <taxon>Agaricomycotina</taxon>
        <taxon>Agaricomycetes</taxon>
        <taxon>Agaricomycetidae</taxon>
        <taxon>Agaricales</taxon>
        <taxon>Marasmiineae</taxon>
        <taxon>Omphalotaceae</taxon>
        <taxon>Lentinula</taxon>
    </lineage>
</organism>
<evidence type="ECO:0000313" key="2">
    <source>
        <dbReference type="Proteomes" id="UP001163846"/>
    </source>
</evidence>
<dbReference type="AlphaFoldDB" id="A0AA38U4K1"/>
<dbReference type="EMBL" id="MU807027">
    <property type="protein sequence ID" value="KAJ3832244.1"/>
    <property type="molecule type" value="Genomic_DNA"/>
</dbReference>
<evidence type="ECO:0000313" key="1">
    <source>
        <dbReference type="EMBL" id="KAJ3832244.1"/>
    </source>
</evidence>
<proteinExistence type="predicted"/>
<accession>A0AA38U4K1</accession>
<protein>
    <submittedName>
        <fullName evidence="1">Uncharacterized protein</fullName>
    </submittedName>
</protein>
<comment type="caution">
    <text evidence="1">The sequence shown here is derived from an EMBL/GenBank/DDBJ whole genome shotgun (WGS) entry which is preliminary data.</text>
</comment>
<name>A0AA38U4K1_9AGAR</name>
<sequence>MDPGLSLLQALVEEKNALTGSTATFSGLSRHIRTLYNDSLSTTYYPESDSDFEKKQREFRHTYQVKEQERSWLKVESPSLEGERKLHLFFKPALESLDGLTAFQYSFTLLARLMKFHNL</sequence>
<dbReference type="Proteomes" id="UP001163846">
    <property type="component" value="Unassembled WGS sequence"/>
</dbReference>
<gene>
    <name evidence="1" type="ORF">F5878DRAFT_646939</name>
</gene>
<reference evidence="1" key="1">
    <citation type="submission" date="2022-08" db="EMBL/GenBank/DDBJ databases">
        <authorList>
            <consortium name="DOE Joint Genome Institute"/>
            <person name="Min B."/>
            <person name="Riley R."/>
            <person name="Sierra-Patev S."/>
            <person name="Naranjo-Ortiz M."/>
            <person name="Looney B."/>
            <person name="Konkel Z."/>
            <person name="Slot J.C."/>
            <person name="Sakamoto Y."/>
            <person name="Steenwyk J.L."/>
            <person name="Rokas A."/>
            <person name="Carro J."/>
            <person name="Camarero S."/>
            <person name="Ferreira P."/>
            <person name="Molpeceres G."/>
            <person name="Ruiz-Duenas F.J."/>
            <person name="Serrano A."/>
            <person name="Henrissat B."/>
            <person name="Drula E."/>
            <person name="Hughes K.W."/>
            <person name="Mata J.L."/>
            <person name="Ishikawa N.K."/>
            <person name="Vargas-Isla R."/>
            <person name="Ushijima S."/>
            <person name="Smith C.A."/>
            <person name="Ahrendt S."/>
            <person name="Andreopoulos W."/>
            <person name="He G."/>
            <person name="Labutti K."/>
            <person name="Lipzen A."/>
            <person name="Ng V."/>
            <person name="Sandor L."/>
            <person name="Barry K."/>
            <person name="Martinez A.T."/>
            <person name="Xiao Y."/>
            <person name="Gibbons J.G."/>
            <person name="Terashima K."/>
            <person name="Hibbett D.S."/>
            <person name="Grigoriev I.V."/>
        </authorList>
    </citation>
    <scope>NUCLEOTIDE SEQUENCE</scope>
    <source>
        <strain evidence="1">TFB9207</strain>
    </source>
</reference>